<keyword evidence="2" id="KW-1185">Reference proteome</keyword>
<gene>
    <name evidence="1" type="ORF">MEDL_65003</name>
</gene>
<evidence type="ECO:0000313" key="2">
    <source>
        <dbReference type="Proteomes" id="UP000683360"/>
    </source>
</evidence>
<organism evidence="1 2">
    <name type="scientific">Mytilus edulis</name>
    <name type="common">Blue mussel</name>
    <dbReference type="NCBI Taxonomy" id="6550"/>
    <lineage>
        <taxon>Eukaryota</taxon>
        <taxon>Metazoa</taxon>
        <taxon>Spiralia</taxon>
        <taxon>Lophotrochozoa</taxon>
        <taxon>Mollusca</taxon>
        <taxon>Bivalvia</taxon>
        <taxon>Autobranchia</taxon>
        <taxon>Pteriomorphia</taxon>
        <taxon>Mytilida</taxon>
        <taxon>Mytiloidea</taxon>
        <taxon>Mytilidae</taxon>
        <taxon>Mytilinae</taxon>
        <taxon>Mytilus</taxon>
    </lineage>
</organism>
<name>A0A8S3VAR6_MYTED</name>
<dbReference type="EMBL" id="CAJPWZ010003151">
    <property type="protein sequence ID" value="CAG2253481.1"/>
    <property type="molecule type" value="Genomic_DNA"/>
</dbReference>
<protein>
    <submittedName>
        <fullName evidence="1">Uncharacterized protein</fullName>
    </submittedName>
</protein>
<sequence length="151" mass="16579">MALLPSGDLLISTAETNLKILSHTTGKITHSKYSVAPLVTGAVCVTGNDKIIVRSRKEGSVFPVTGTRQVVVMDTEGRIEKVYELYDNGKPIFTAPQRITADTENNIYVLDRLNTDKSGRIVALNTTKGVKWIYSGNPDINKGEVTFKHMI</sequence>
<dbReference type="Proteomes" id="UP000683360">
    <property type="component" value="Unassembled WGS sequence"/>
</dbReference>
<accession>A0A8S3VAR6</accession>
<comment type="caution">
    <text evidence="1">The sequence shown here is derived from an EMBL/GenBank/DDBJ whole genome shotgun (WGS) entry which is preliminary data.</text>
</comment>
<reference evidence="1" key="1">
    <citation type="submission" date="2021-03" db="EMBL/GenBank/DDBJ databases">
        <authorList>
            <person name="Bekaert M."/>
        </authorList>
    </citation>
    <scope>NUCLEOTIDE SEQUENCE</scope>
</reference>
<dbReference type="AlphaFoldDB" id="A0A8S3VAR6"/>
<proteinExistence type="predicted"/>
<evidence type="ECO:0000313" key="1">
    <source>
        <dbReference type="EMBL" id="CAG2253481.1"/>
    </source>
</evidence>
<dbReference type="SUPFAM" id="SSF63829">
    <property type="entry name" value="Calcium-dependent phosphotriesterase"/>
    <property type="match status" value="1"/>
</dbReference>
<dbReference type="OrthoDB" id="6105137at2759"/>